<evidence type="ECO:0000313" key="1">
    <source>
        <dbReference type="EMBL" id="GAW95853.1"/>
    </source>
</evidence>
<protein>
    <submittedName>
        <fullName evidence="1">Uncharacterized protein</fullName>
    </submittedName>
</protein>
<accession>A0ABQ0MTZ7</accession>
<sequence>MGVFLLIWQLKHNFVITALLNLNNLEEKR</sequence>
<dbReference type="Proteomes" id="UP000197068">
    <property type="component" value="Unassembled WGS sequence"/>
</dbReference>
<reference evidence="1 2" key="1">
    <citation type="submission" date="2017-06" db="EMBL/GenBank/DDBJ databases">
        <title>Whole Genome Sequences of Colwellia marinimaniae MTCD1.</title>
        <authorList>
            <person name="Kusumoto H."/>
            <person name="Inoue M."/>
            <person name="Tanikawa K."/>
            <person name="Maeji H."/>
            <person name="Cameron J.H."/>
            <person name="Bartlett D.H."/>
        </authorList>
    </citation>
    <scope>NUCLEOTIDE SEQUENCE [LARGE SCALE GENOMIC DNA]</scope>
    <source>
        <strain evidence="1 2">MTCD1</strain>
    </source>
</reference>
<proteinExistence type="predicted"/>
<dbReference type="EMBL" id="BDQM01000009">
    <property type="protein sequence ID" value="GAW95853.1"/>
    <property type="molecule type" value="Genomic_DNA"/>
</dbReference>
<keyword evidence="2" id="KW-1185">Reference proteome</keyword>
<gene>
    <name evidence="1" type="ORF">MTCD1_01456</name>
</gene>
<organism evidence="1 2">
    <name type="scientific">Colwellia marinimaniae</name>
    <dbReference type="NCBI Taxonomy" id="1513592"/>
    <lineage>
        <taxon>Bacteria</taxon>
        <taxon>Pseudomonadati</taxon>
        <taxon>Pseudomonadota</taxon>
        <taxon>Gammaproteobacteria</taxon>
        <taxon>Alteromonadales</taxon>
        <taxon>Colwelliaceae</taxon>
        <taxon>Colwellia</taxon>
    </lineage>
</organism>
<evidence type="ECO:0000313" key="2">
    <source>
        <dbReference type="Proteomes" id="UP000197068"/>
    </source>
</evidence>
<name>A0ABQ0MTZ7_9GAMM</name>
<comment type="caution">
    <text evidence="1">The sequence shown here is derived from an EMBL/GenBank/DDBJ whole genome shotgun (WGS) entry which is preliminary data.</text>
</comment>